<feature type="region of interest" description="Disordered" evidence="1">
    <location>
        <begin position="1"/>
        <end position="44"/>
    </location>
</feature>
<proteinExistence type="predicted"/>
<evidence type="ECO:0000256" key="1">
    <source>
        <dbReference type="SAM" id="MobiDB-lite"/>
    </source>
</evidence>
<dbReference type="EMBL" id="CP018191">
    <property type="protein sequence ID" value="APH53706.1"/>
    <property type="molecule type" value="Genomic_DNA"/>
</dbReference>
<organism evidence="2 3">
    <name type="scientific">Granulibacter bethesdensis</name>
    <dbReference type="NCBI Taxonomy" id="364410"/>
    <lineage>
        <taxon>Bacteria</taxon>
        <taxon>Pseudomonadati</taxon>
        <taxon>Pseudomonadota</taxon>
        <taxon>Alphaproteobacteria</taxon>
        <taxon>Acetobacterales</taxon>
        <taxon>Acetobacteraceae</taxon>
        <taxon>Granulibacter</taxon>
    </lineage>
</organism>
<protein>
    <submittedName>
        <fullName evidence="2">Uncharacterized protein</fullName>
    </submittedName>
</protein>
<name>A0AAC9P7N9_9PROT</name>
<feature type="compositionally biased region" description="Basic and acidic residues" evidence="1">
    <location>
        <begin position="15"/>
        <end position="25"/>
    </location>
</feature>
<reference evidence="3" key="1">
    <citation type="submission" date="2016-11" db="EMBL/GenBank/DDBJ databases">
        <title>Comparative genomic and phenotypic analysis of Granulibacter bethesdensis clinical isolates from patients with chronic granulomatous disease.</title>
        <authorList>
            <person name="Zarember K.A."/>
            <person name="Porcella S.F."/>
            <person name="Chu J."/>
            <person name="Ding L."/>
            <person name="Dahlstrom E."/>
            <person name="Barbian K."/>
            <person name="Martens C."/>
            <person name="Sykora L."/>
            <person name="Kramer S."/>
            <person name="Pettinato A.M."/>
            <person name="Hong H."/>
            <person name="Wald G."/>
            <person name="Berg L.J."/>
            <person name="Rogge L.S."/>
            <person name="Greenberg D.E."/>
            <person name="Falcone E.L."/>
            <person name="Neves J.F."/>
            <person name="Simoes M.J."/>
            <person name="Casal M."/>
            <person name="Rodriguez-Lopez F.C."/>
            <person name="Zelazny A."/>
            <person name="Gallin J.I."/>
            <person name="Holland S.M."/>
        </authorList>
    </citation>
    <scope>NUCLEOTIDE SEQUENCE [LARGE SCALE GENOMIC DNA]</scope>
    <source>
        <strain evidence="3">NIH9.1</strain>
    </source>
</reference>
<dbReference type="RefSeq" id="WP_157692526.1">
    <property type="nucleotide sequence ID" value="NZ_CP018191.1"/>
</dbReference>
<gene>
    <name evidence="2" type="ORF">GbCGDNIH9_7033</name>
</gene>
<accession>A0AAC9P7N9</accession>
<evidence type="ECO:0000313" key="3">
    <source>
        <dbReference type="Proteomes" id="UP000182373"/>
    </source>
</evidence>
<evidence type="ECO:0000313" key="2">
    <source>
        <dbReference type="EMBL" id="APH53706.1"/>
    </source>
</evidence>
<dbReference type="AlphaFoldDB" id="A0AAC9P7N9"/>
<dbReference type="Proteomes" id="UP000182373">
    <property type="component" value="Chromosome"/>
</dbReference>
<sequence>MAMRHDGPPLQGRQDTARKEKKKMEIAASGWPSQQGTQEGARAASYLIRRQGRVEMD</sequence>